<dbReference type="Proteomes" id="UP000628840">
    <property type="component" value="Unassembled WGS sequence"/>
</dbReference>
<protein>
    <recommendedName>
        <fullName evidence="3">MarR family transcriptional regulator</fullName>
    </recommendedName>
</protein>
<dbReference type="EMBL" id="BMPF01000002">
    <property type="protein sequence ID" value="GGL33726.1"/>
    <property type="molecule type" value="Genomic_DNA"/>
</dbReference>
<dbReference type="AlphaFoldDB" id="A0A830F2R7"/>
<comment type="caution">
    <text evidence="1">The sequence shown here is derived from an EMBL/GenBank/DDBJ whole genome shotgun (WGS) entry which is preliminary data.</text>
</comment>
<gene>
    <name evidence="1" type="ORF">GCM10009037_16670</name>
</gene>
<evidence type="ECO:0000313" key="1">
    <source>
        <dbReference type="EMBL" id="GGL33726.1"/>
    </source>
</evidence>
<sequence length="102" mass="11566">MQAKSEFRSREDTQVEVLDALVDRREDGMTVFELRSRVDTDIDGLEDALSELKRDGLIAAESRDDRTLIRPADRVVPSEEEAAAESEDAQSFLAWLRERVGL</sequence>
<dbReference type="Pfam" id="PF20024">
    <property type="entry name" value="DUF6432"/>
    <property type="match status" value="1"/>
</dbReference>
<evidence type="ECO:0000313" key="2">
    <source>
        <dbReference type="Proteomes" id="UP000628840"/>
    </source>
</evidence>
<dbReference type="InterPro" id="IPR045490">
    <property type="entry name" value="DUF6432"/>
</dbReference>
<accession>A0A830F2R7</accession>
<dbReference type="OrthoDB" id="306709at2157"/>
<organism evidence="1 2">
    <name type="scientific">Halarchaeum grantii</name>
    <dbReference type="NCBI Taxonomy" id="1193105"/>
    <lineage>
        <taxon>Archaea</taxon>
        <taxon>Methanobacteriati</taxon>
        <taxon>Methanobacteriota</taxon>
        <taxon>Stenosarchaea group</taxon>
        <taxon>Halobacteria</taxon>
        <taxon>Halobacteriales</taxon>
        <taxon>Halobacteriaceae</taxon>
    </lineage>
</organism>
<proteinExistence type="predicted"/>
<reference evidence="1 2" key="1">
    <citation type="journal article" date="2019" name="Int. J. Syst. Evol. Microbiol.">
        <title>The Global Catalogue of Microorganisms (GCM) 10K type strain sequencing project: providing services to taxonomists for standard genome sequencing and annotation.</title>
        <authorList>
            <consortium name="The Broad Institute Genomics Platform"/>
            <consortium name="The Broad Institute Genome Sequencing Center for Infectious Disease"/>
            <person name="Wu L."/>
            <person name="Ma J."/>
        </authorList>
    </citation>
    <scope>NUCLEOTIDE SEQUENCE [LARGE SCALE GENOMIC DNA]</scope>
    <source>
        <strain evidence="1 2">JCM 19585</strain>
    </source>
</reference>
<evidence type="ECO:0008006" key="3">
    <source>
        <dbReference type="Google" id="ProtNLM"/>
    </source>
</evidence>
<name>A0A830F2R7_9EURY</name>
<keyword evidence="2" id="KW-1185">Reference proteome</keyword>
<dbReference type="RefSeq" id="WP_188882546.1">
    <property type="nucleotide sequence ID" value="NZ_BMPF01000002.1"/>
</dbReference>